<proteinExistence type="predicted"/>
<dbReference type="InterPro" id="IPR010743">
    <property type="entry name" value="Methionine_synth_MetW"/>
</dbReference>
<reference evidence="5" key="1">
    <citation type="journal article" date="2014" name="Int. J. Syst. Evol. Microbiol.">
        <title>Complete genome sequence of Corynebacterium casei LMG S-19264T (=DSM 44701T), isolated from a smear-ripened cheese.</title>
        <authorList>
            <consortium name="US DOE Joint Genome Institute (JGI-PGF)"/>
            <person name="Walter F."/>
            <person name="Albersmeier A."/>
            <person name="Kalinowski J."/>
            <person name="Ruckert C."/>
        </authorList>
    </citation>
    <scope>NUCLEOTIDE SEQUENCE</scope>
    <source>
        <strain evidence="5">JCM 4956</strain>
    </source>
</reference>
<feature type="transmembrane region" description="Helical" evidence="4">
    <location>
        <begin position="20"/>
        <end position="43"/>
    </location>
</feature>
<dbReference type="Pfam" id="PF07021">
    <property type="entry name" value="MetW"/>
    <property type="match status" value="1"/>
</dbReference>
<dbReference type="InterPro" id="IPR029063">
    <property type="entry name" value="SAM-dependent_MTases_sf"/>
</dbReference>
<dbReference type="Proteomes" id="UP000645555">
    <property type="component" value="Unassembled WGS sequence"/>
</dbReference>
<keyword evidence="3" id="KW-0949">S-adenosyl-L-methionine</keyword>
<sequence>MRGLPHLEPRSDGGYGRAVGWLALGWGIGLLAALVALFGLTVLRGAPYVPTLPRQIQLVLEQLPPGSTILDLGSGDGALLVAAARRGFEARGFEINPVLWLVSRVRCRRYRGQVRVRWCDYWSVPVPEVVDSVYVFTAGPYAARLARKLEAEVQGRAKPLQVISYGFPIPGREPLVRVGGLFVYRYGDE</sequence>
<dbReference type="SUPFAM" id="SSF53335">
    <property type="entry name" value="S-adenosyl-L-methionine-dependent methyltransferases"/>
    <property type="match status" value="1"/>
</dbReference>
<name>A0A918U5Y6_9ACTN</name>
<evidence type="ECO:0000313" key="5">
    <source>
        <dbReference type="EMBL" id="GGX99840.1"/>
    </source>
</evidence>
<keyword evidence="4" id="KW-0812">Transmembrane</keyword>
<evidence type="ECO:0000256" key="4">
    <source>
        <dbReference type="SAM" id="Phobius"/>
    </source>
</evidence>
<evidence type="ECO:0008006" key="7">
    <source>
        <dbReference type="Google" id="ProtNLM"/>
    </source>
</evidence>
<evidence type="ECO:0000256" key="2">
    <source>
        <dbReference type="ARBA" id="ARBA00022679"/>
    </source>
</evidence>
<evidence type="ECO:0000256" key="3">
    <source>
        <dbReference type="ARBA" id="ARBA00022691"/>
    </source>
</evidence>
<comment type="caution">
    <text evidence="5">The sequence shown here is derived from an EMBL/GenBank/DDBJ whole genome shotgun (WGS) entry which is preliminary data.</text>
</comment>
<accession>A0A918U5Y6</accession>
<gene>
    <name evidence="5" type="ORF">GCM10010515_77350</name>
</gene>
<dbReference type="GO" id="GO:0016279">
    <property type="term" value="F:protein-lysine N-methyltransferase activity"/>
    <property type="evidence" value="ECO:0007669"/>
    <property type="project" value="InterPro"/>
</dbReference>
<dbReference type="PANTHER" id="PTHR13610:SF9">
    <property type="entry name" value="FI06469P"/>
    <property type="match status" value="1"/>
</dbReference>
<organism evidence="5 6">
    <name type="scientific">Streptomyces fructofermentans</name>
    <dbReference type="NCBI Taxonomy" id="152141"/>
    <lineage>
        <taxon>Bacteria</taxon>
        <taxon>Bacillati</taxon>
        <taxon>Actinomycetota</taxon>
        <taxon>Actinomycetes</taxon>
        <taxon>Kitasatosporales</taxon>
        <taxon>Streptomycetaceae</taxon>
        <taxon>Streptomyces</taxon>
    </lineage>
</organism>
<dbReference type="AlphaFoldDB" id="A0A918U5Y6"/>
<dbReference type="EMBL" id="BMWD01000062">
    <property type="protein sequence ID" value="GGX99840.1"/>
    <property type="molecule type" value="Genomic_DNA"/>
</dbReference>
<evidence type="ECO:0000256" key="1">
    <source>
        <dbReference type="ARBA" id="ARBA00022603"/>
    </source>
</evidence>
<dbReference type="GO" id="GO:0032259">
    <property type="term" value="P:methylation"/>
    <property type="evidence" value="ECO:0007669"/>
    <property type="project" value="UniProtKB-KW"/>
</dbReference>
<keyword evidence="4" id="KW-0472">Membrane</keyword>
<keyword evidence="6" id="KW-1185">Reference proteome</keyword>
<keyword evidence="2" id="KW-0808">Transferase</keyword>
<keyword evidence="1" id="KW-0489">Methyltransferase</keyword>
<dbReference type="InterPro" id="IPR026170">
    <property type="entry name" value="FAM173A/B"/>
</dbReference>
<protein>
    <recommendedName>
        <fullName evidence="7">Methyltransferase domain-containing protein</fullName>
    </recommendedName>
</protein>
<evidence type="ECO:0000313" key="6">
    <source>
        <dbReference type="Proteomes" id="UP000645555"/>
    </source>
</evidence>
<reference evidence="5" key="2">
    <citation type="submission" date="2020-09" db="EMBL/GenBank/DDBJ databases">
        <authorList>
            <person name="Sun Q."/>
            <person name="Ohkuma M."/>
        </authorList>
    </citation>
    <scope>NUCLEOTIDE SEQUENCE</scope>
    <source>
        <strain evidence="5">JCM 4956</strain>
    </source>
</reference>
<dbReference type="PANTHER" id="PTHR13610">
    <property type="entry name" value="METHYLTRANSFERASE DOMAIN-CONTAINING PROTEIN"/>
    <property type="match status" value="1"/>
</dbReference>
<dbReference type="Gene3D" id="3.40.50.150">
    <property type="entry name" value="Vaccinia Virus protein VP39"/>
    <property type="match status" value="1"/>
</dbReference>
<keyword evidence="4" id="KW-1133">Transmembrane helix</keyword>